<dbReference type="NCBIfam" id="TIGR00004">
    <property type="entry name" value="Rid family detoxifying hydrolase"/>
    <property type="match status" value="1"/>
</dbReference>
<dbReference type="InterPro" id="IPR035959">
    <property type="entry name" value="RutC-like_sf"/>
</dbReference>
<dbReference type="PROSITE" id="PS01094">
    <property type="entry name" value="UPF0076"/>
    <property type="match status" value="1"/>
</dbReference>
<protein>
    <submittedName>
        <fullName evidence="2">Endoribonuclease L-PSP</fullName>
    </submittedName>
</protein>
<dbReference type="PANTHER" id="PTHR11803:SF58">
    <property type="entry name" value="PROTEIN HMF1-RELATED"/>
    <property type="match status" value="1"/>
</dbReference>
<keyword evidence="3" id="KW-1185">Reference proteome</keyword>
<dbReference type="GO" id="GO:0019239">
    <property type="term" value="F:deaminase activity"/>
    <property type="evidence" value="ECO:0007669"/>
    <property type="project" value="TreeGrafter"/>
</dbReference>
<dbReference type="CDD" id="cd00448">
    <property type="entry name" value="YjgF_YER057c_UK114_family"/>
    <property type="match status" value="1"/>
</dbReference>
<proteinExistence type="inferred from homology"/>
<dbReference type="STRING" id="1121391.SAMN02745206_01214"/>
<dbReference type="GO" id="GO:0005829">
    <property type="term" value="C:cytosol"/>
    <property type="evidence" value="ECO:0007669"/>
    <property type="project" value="TreeGrafter"/>
</dbReference>
<evidence type="ECO:0000313" key="3">
    <source>
        <dbReference type="Proteomes" id="UP000184076"/>
    </source>
</evidence>
<dbReference type="InterPro" id="IPR006056">
    <property type="entry name" value="RidA"/>
</dbReference>
<comment type="similarity">
    <text evidence="1">Belongs to the RutC family.</text>
</comment>
<dbReference type="AlphaFoldDB" id="A0A1M4YB96"/>
<name>A0A1M4YB96_9BACT</name>
<dbReference type="OrthoDB" id="9808943at2"/>
<accession>A0A1M4YB96</accession>
<dbReference type="FunFam" id="3.30.1330.40:FF:000001">
    <property type="entry name" value="L-PSP family endoribonuclease"/>
    <property type="match status" value="1"/>
</dbReference>
<dbReference type="InterPro" id="IPR006175">
    <property type="entry name" value="YjgF/YER057c/UK114"/>
</dbReference>
<dbReference type="InterPro" id="IPR019897">
    <property type="entry name" value="RidA_CS"/>
</dbReference>
<dbReference type="PANTHER" id="PTHR11803">
    <property type="entry name" value="2-IMINOBUTANOATE/2-IMINOPROPANOATE DEAMINASE RIDA"/>
    <property type="match status" value="1"/>
</dbReference>
<dbReference type="RefSeq" id="WP_143156377.1">
    <property type="nucleotide sequence ID" value="NZ_FQVB01000010.1"/>
</dbReference>
<dbReference type="SUPFAM" id="SSF55298">
    <property type="entry name" value="YjgF-like"/>
    <property type="match status" value="1"/>
</dbReference>
<evidence type="ECO:0000313" key="2">
    <source>
        <dbReference type="EMBL" id="SHF03047.1"/>
    </source>
</evidence>
<dbReference type="EMBL" id="FQVB01000010">
    <property type="protein sequence ID" value="SHF03047.1"/>
    <property type="molecule type" value="Genomic_DNA"/>
</dbReference>
<gene>
    <name evidence="2" type="ORF">SAMN02745206_01214</name>
</gene>
<evidence type="ECO:0000256" key="1">
    <source>
        <dbReference type="ARBA" id="ARBA00010552"/>
    </source>
</evidence>
<dbReference type="Gene3D" id="3.30.1330.40">
    <property type="entry name" value="RutC-like"/>
    <property type="match status" value="1"/>
</dbReference>
<sequence>MALKFVQTEKAPAAIGPYSQAVQAGPWVYVSGQIPLVPETGEMAGDDFETQARQVLANVKAVLEAAGCGLSDVVAADVFLTDLKNFQVFNQLYADFFGDHKPARAVVEVSALPRGAQLEMKCTAFRP</sequence>
<reference evidence="3" key="1">
    <citation type="submission" date="2016-11" db="EMBL/GenBank/DDBJ databases">
        <authorList>
            <person name="Varghese N."/>
            <person name="Submissions S."/>
        </authorList>
    </citation>
    <scope>NUCLEOTIDE SEQUENCE [LARGE SCALE GENOMIC DNA]</scope>
    <source>
        <strain evidence="3">DSM 9756</strain>
    </source>
</reference>
<dbReference type="Pfam" id="PF01042">
    <property type="entry name" value="Ribonuc_L-PSP"/>
    <property type="match status" value="1"/>
</dbReference>
<dbReference type="Proteomes" id="UP000184076">
    <property type="component" value="Unassembled WGS sequence"/>
</dbReference>
<organism evidence="2 3">
    <name type="scientific">Desulfacinum infernum DSM 9756</name>
    <dbReference type="NCBI Taxonomy" id="1121391"/>
    <lineage>
        <taxon>Bacteria</taxon>
        <taxon>Pseudomonadati</taxon>
        <taxon>Thermodesulfobacteriota</taxon>
        <taxon>Syntrophobacteria</taxon>
        <taxon>Syntrophobacterales</taxon>
        <taxon>Syntrophobacteraceae</taxon>
        <taxon>Desulfacinum</taxon>
    </lineage>
</organism>